<accession>A0A154IER7</accession>
<proteinExistence type="predicted"/>
<feature type="transmembrane region" description="Helical" evidence="1">
    <location>
        <begin position="74"/>
        <end position="95"/>
    </location>
</feature>
<keyword evidence="1" id="KW-1133">Transmembrane helix</keyword>
<reference evidence="3" key="1">
    <citation type="submission" date="2016-03" db="EMBL/GenBank/DDBJ databases">
        <title>Microsymbionts genomes from the relict species Vavilovia formosa.</title>
        <authorList>
            <person name="Chirak E."/>
            <person name="Kimeklis A."/>
            <person name="Kopat V."/>
            <person name="Andronov E."/>
        </authorList>
    </citation>
    <scope>NUCLEOTIDE SEQUENCE [LARGE SCALE GENOMIC DNA]</scope>
    <source>
        <strain evidence="3">Vaf12</strain>
    </source>
</reference>
<dbReference type="EMBL" id="LVYU01000110">
    <property type="protein sequence ID" value="KZA98935.1"/>
    <property type="molecule type" value="Genomic_DNA"/>
</dbReference>
<feature type="transmembrane region" description="Helical" evidence="1">
    <location>
        <begin position="116"/>
        <end position="135"/>
    </location>
</feature>
<dbReference type="SUPFAM" id="SSF53649">
    <property type="entry name" value="Alkaline phosphatase-like"/>
    <property type="match status" value="1"/>
</dbReference>
<evidence type="ECO:0000259" key="2">
    <source>
        <dbReference type="Pfam" id="PF00884"/>
    </source>
</evidence>
<dbReference type="InterPro" id="IPR000917">
    <property type="entry name" value="Sulfatase_N"/>
</dbReference>
<evidence type="ECO:0000256" key="1">
    <source>
        <dbReference type="SAM" id="Phobius"/>
    </source>
</evidence>
<protein>
    <submittedName>
        <fullName evidence="3">Sulfatase</fullName>
    </submittedName>
</protein>
<dbReference type="AlphaFoldDB" id="A0A154IER7"/>
<dbReference type="Pfam" id="PF00884">
    <property type="entry name" value="Sulfatase"/>
    <property type="match status" value="1"/>
</dbReference>
<feature type="transmembrane region" description="Helical" evidence="1">
    <location>
        <begin position="141"/>
        <end position="160"/>
    </location>
</feature>
<comment type="caution">
    <text evidence="3">The sequence shown here is derived from an EMBL/GenBank/DDBJ whole genome shotgun (WGS) entry which is preliminary data.</text>
</comment>
<feature type="domain" description="Sulfatase N-terminal" evidence="2">
    <location>
        <begin position="180"/>
        <end position="456"/>
    </location>
</feature>
<feature type="transmembrane region" description="Helical" evidence="1">
    <location>
        <begin position="12"/>
        <end position="33"/>
    </location>
</feature>
<dbReference type="InterPro" id="IPR017850">
    <property type="entry name" value="Alkaline_phosphatase_core_sf"/>
</dbReference>
<organism evidence="3">
    <name type="scientific">Rhizobium leguminosarum</name>
    <dbReference type="NCBI Taxonomy" id="384"/>
    <lineage>
        <taxon>Bacteria</taxon>
        <taxon>Pseudomonadati</taxon>
        <taxon>Pseudomonadota</taxon>
        <taxon>Alphaproteobacteria</taxon>
        <taxon>Hyphomicrobiales</taxon>
        <taxon>Rhizobiaceae</taxon>
        <taxon>Rhizobium/Agrobacterium group</taxon>
        <taxon>Rhizobium</taxon>
    </lineage>
</organism>
<dbReference type="Gene3D" id="3.40.720.10">
    <property type="entry name" value="Alkaline Phosphatase, subunit A"/>
    <property type="match status" value="1"/>
</dbReference>
<sequence length="677" mass="73491">MTNLAGHTGSWRAHALASALLAVTLFTVALDVYSRNISEFAGSSILQLLPPVLISIVVGCVAFVITGITGFNPVGMSVVLGAAACVIAASQGVTASVIPPIDGGTHPYIVSTGRGVVEFILLFVIFLLTAGFANLRRREAFVIVSGLTFLAVLIPIYNLAARDRISTSLGPLMTLSRDVNVIHIMFDSLQSDAFKQIAEQQPDLLAEFDGFTYYPDHAGYANWTTLSIAAIQTGRLFFDQHQDGMDPIEEIGDWLRSSSMMSHLAEKGWDVSAVQPSNAFCFRTKYYCSTLPFLSNSIGQRLGKQRKTNPLIVVDLALLRLAPTLLKPLVYNEGKLLWFDATGPANADSSTANDIALSMDFAKILTEDIAVTDDNPVYKFLHFYPPHKPFILDEDCRIGAARTEDWPNYLPQATCAVKQMAGILQALKRLGAYDNSVIIFQSDTGLGMVRPTENADPKISSVVEYSSPQLVGYARPTLLIKPLGATGPLRVSSVQTSHLNTFSLINEATAGRTNLPNATAPKDRSFVVSRIIRAGTTSVSPYEQFSIVGNVADSAAWQYGGMLSRPGVPYLAHPIQSATFSIDADEPLKPNQSIRLVGSVSGGNDVEYTFLRRIKDDKLEIIKDWSPDNTATWEVDENGKTPCVANILMAARNRVMGPSEHQINVEKVAKISTSACH</sequence>
<keyword evidence="1" id="KW-0812">Transmembrane</keyword>
<keyword evidence="1" id="KW-0472">Membrane</keyword>
<dbReference type="RefSeq" id="WP_062943499.1">
    <property type="nucleotide sequence ID" value="NZ_CP171844.1"/>
</dbReference>
<feature type="transmembrane region" description="Helical" evidence="1">
    <location>
        <begin position="45"/>
        <end position="68"/>
    </location>
</feature>
<gene>
    <name evidence="3" type="ORF">A4A59_25635</name>
</gene>
<name>A0A154IER7_RHILE</name>
<evidence type="ECO:0000313" key="3">
    <source>
        <dbReference type="EMBL" id="KZA98935.1"/>
    </source>
</evidence>